<dbReference type="AlphaFoldDB" id="A0A0R0LBV1"/>
<gene>
    <name evidence="1" type="ORF">GLYMA_01G000500</name>
</gene>
<accession>A0A0R0LBV1</accession>
<dbReference type="EnsemblPlants" id="KRH74117">
    <property type="protein sequence ID" value="KRH74117"/>
    <property type="gene ID" value="GLYMA_01G000500"/>
</dbReference>
<dbReference type="Gramene" id="KRH74117">
    <property type="protein sequence ID" value="KRH74117"/>
    <property type="gene ID" value="GLYMA_01G000500"/>
</dbReference>
<organism evidence="1">
    <name type="scientific">Glycine max</name>
    <name type="common">Soybean</name>
    <name type="synonym">Glycine hispida</name>
    <dbReference type="NCBI Taxonomy" id="3847"/>
    <lineage>
        <taxon>Eukaryota</taxon>
        <taxon>Viridiplantae</taxon>
        <taxon>Streptophyta</taxon>
        <taxon>Embryophyta</taxon>
        <taxon>Tracheophyta</taxon>
        <taxon>Spermatophyta</taxon>
        <taxon>Magnoliopsida</taxon>
        <taxon>eudicotyledons</taxon>
        <taxon>Gunneridae</taxon>
        <taxon>Pentapetalae</taxon>
        <taxon>rosids</taxon>
        <taxon>fabids</taxon>
        <taxon>Fabales</taxon>
        <taxon>Fabaceae</taxon>
        <taxon>Papilionoideae</taxon>
        <taxon>50 kb inversion clade</taxon>
        <taxon>NPAAA clade</taxon>
        <taxon>indigoferoid/millettioid clade</taxon>
        <taxon>Phaseoleae</taxon>
        <taxon>Glycine</taxon>
        <taxon>Glycine subgen. Soja</taxon>
    </lineage>
</organism>
<evidence type="ECO:0000313" key="3">
    <source>
        <dbReference type="Proteomes" id="UP000008827"/>
    </source>
</evidence>
<proteinExistence type="predicted"/>
<evidence type="ECO:0000313" key="2">
    <source>
        <dbReference type="EnsemblPlants" id="KRH74117"/>
    </source>
</evidence>
<protein>
    <submittedName>
        <fullName evidence="1 2">Uncharacterized protein</fullName>
    </submittedName>
</protein>
<reference evidence="1 2" key="1">
    <citation type="journal article" date="2010" name="Nature">
        <title>Genome sequence of the palaeopolyploid soybean.</title>
        <authorList>
            <person name="Schmutz J."/>
            <person name="Cannon S.B."/>
            <person name="Schlueter J."/>
            <person name="Ma J."/>
            <person name="Mitros T."/>
            <person name="Nelson W."/>
            <person name="Hyten D.L."/>
            <person name="Song Q."/>
            <person name="Thelen J.J."/>
            <person name="Cheng J."/>
            <person name="Xu D."/>
            <person name="Hellsten U."/>
            <person name="May G.D."/>
            <person name="Yu Y."/>
            <person name="Sakurai T."/>
            <person name="Umezawa T."/>
            <person name="Bhattacharyya M.K."/>
            <person name="Sandhu D."/>
            <person name="Valliyodan B."/>
            <person name="Lindquist E."/>
            <person name="Peto M."/>
            <person name="Grant D."/>
            <person name="Shu S."/>
            <person name="Goodstein D."/>
            <person name="Barry K."/>
            <person name="Futrell-Griggs M."/>
            <person name="Abernathy B."/>
            <person name="Du J."/>
            <person name="Tian Z."/>
            <person name="Zhu L."/>
            <person name="Gill N."/>
            <person name="Joshi T."/>
            <person name="Libault M."/>
            <person name="Sethuraman A."/>
            <person name="Zhang X.-C."/>
            <person name="Shinozaki K."/>
            <person name="Nguyen H.T."/>
            <person name="Wing R.A."/>
            <person name="Cregan P."/>
            <person name="Specht J."/>
            <person name="Grimwood J."/>
            <person name="Rokhsar D."/>
            <person name="Stacey G."/>
            <person name="Shoemaker R.C."/>
            <person name="Jackson S.A."/>
        </authorList>
    </citation>
    <scope>NUCLEOTIDE SEQUENCE</scope>
    <source>
        <strain evidence="2">cv. Williams 82</strain>
        <tissue evidence="1">Callus</tissue>
    </source>
</reference>
<reference evidence="2" key="2">
    <citation type="submission" date="2018-02" db="UniProtKB">
        <authorList>
            <consortium name="EnsemblPlants"/>
        </authorList>
    </citation>
    <scope>IDENTIFICATION</scope>
    <source>
        <strain evidence="2">Williams 82</strain>
    </source>
</reference>
<evidence type="ECO:0000313" key="1">
    <source>
        <dbReference type="EMBL" id="KRH74117.1"/>
    </source>
</evidence>
<reference evidence="1" key="3">
    <citation type="submission" date="2018-07" db="EMBL/GenBank/DDBJ databases">
        <title>WGS assembly of Glycine max.</title>
        <authorList>
            <person name="Schmutz J."/>
            <person name="Cannon S."/>
            <person name="Schlueter J."/>
            <person name="Ma J."/>
            <person name="Mitros T."/>
            <person name="Nelson W."/>
            <person name="Hyten D."/>
            <person name="Song Q."/>
            <person name="Thelen J."/>
            <person name="Cheng J."/>
            <person name="Xu D."/>
            <person name="Hellsten U."/>
            <person name="May G."/>
            <person name="Yu Y."/>
            <person name="Sakurai T."/>
            <person name="Umezawa T."/>
            <person name="Bhattacharyya M."/>
            <person name="Sandhu D."/>
            <person name="Valliyodan B."/>
            <person name="Lindquist E."/>
            <person name="Peto M."/>
            <person name="Grant D."/>
            <person name="Shu S."/>
            <person name="Goodstein D."/>
            <person name="Barry K."/>
            <person name="Futrell-Griggs M."/>
            <person name="Abernathy B."/>
            <person name="Du J."/>
            <person name="Tian Z."/>
            <person name="Zhu L."/>
            <person name="Gill N."/>
            <person name="Joshi T."/>
            <person name="Libault M."/>
            <person name="Sethuraman A."/>
            <person name="Zhang X."/>
            <person name="Shinozaki K."/>
            <person name="Nguyen H."/>
            <person name="Wing R."/>
            <person name="Cregan P."/>
            <person name="Specht J."/>
            <person name="Grimwood J."/>
            <person name="Rokhsar D."/>
            <person name="Stacey G."/>
            <person name="Shoemaker R."/>
            <person name="Jackson S."/>
        </authorList>
    </citation>
    <scope>NUCLEOTIDE SEQUENCE</scope>
    <source>
        <tissue evidence="1">Callus</tissue>
    </source>
</reference>
<dbReference type="EMBL" id="CM000834">
    <property type="protein sequence ID" value="KRH74117.1"/>
    <property type="molecule type" value="Genomic_DNA"/>
</dbReference>
<keyword evidence="3" id="KW-1185">Reference proteome</keyword>
<dbReference type="SMR" id="A0A0R0LBV1"/>
<dbReference type="Proteomes" id="UP000008827">
    <property type="component" value="Chromosome 1"/>
</dbReference>
<sequence length="104" mass="12105">MTRWCKGVCAGSGRRCRRTAVLEDRGGQDERKYKVASRQCQIQVHINSLNFKRFNLNLQAKQIKLVKLLRGVEKKDHQSSRRSPSQTNKHVMTKTYAIQILHIK</sequence>
<name>A0A0R0LBV1_SOYBN</name>
<dbReference type="InParanoid" id="A0A0R0LBV1"/>